<dbReference type="RefSeq" id="WP_382365502.1">
    <property type="nucleotide sequence ID" value="NZ_JBHLWV010000027.1"/>
</dbReference>
<feature type="transmembrane region" description="Helical" evidence="7">
    <location>
        <begin position="120"/>
        <end position="138"/>
    </location>
</feature>
<evidence type="ECO:0000313" key="10">
    <source>
        <dbReference type="Proteomes" id="UP001589783"/>
    </source>
</evidence>
<gene>
    <name evidence="9" type="ORF">ACFFJD_14825</name>
</gene>
<feature type="transmembrane region" description="Helical" evidence="7">
    <location>
        <begin position="89"/>
        <end position="108"/>
    </location>
</feature>
<dbReference type="Gene3D" id="1.20.1540.10">
    <property type="entry name" value="Rhomboid-like"/>
    <property type="match status" value="1"/>
</dbReference>
<dbReference type="Proteomes" id="UP001589783">
    <property type="component" value="Unassembled WGS sequence"/>
</dbReference>
<dbReference type="PANTHER" id="PTHR43731">
    <property type="entry name" value="RHOMBOID PROTEASE"/>
    <property type="match status" value="1"/>
</dbReference>
<dbReference type="EMBL" id="JBHLWV010000027">
    <property type="protein sequence ID" value="MFC0316122.1"/>
    <property type="molecule type" value="Genomic_DNA"/>
</dbReference>
<keyword evidence="5 7" id="KW-1133">Transmembrane helix</keyword>
<dbReference type="GO" id="GO:0008233">
    <property type="term" value="F:peptidase activity"/>
    <property type="evidence" value="ECO:0007669"/>
    <property type="project" value="UniProtKB-KW"/>
</dbReference>
<keyword evidence="9" id="KW-0645">Protease</keyword>
<evidence type="ECO:0000259" key="8">
    <source>
        <dbReference type="Pfam" id="PF01694"/>
    </source>
</evidence>
<evidence type="ECO:0000256" key="6">
    <source>
        <dbReference type="ARBA" id="ARBA00023136"/>
    </source>
</evidence>
<dbReference type="InterPro" id="IPR050925">
    <property type="entry name" value="Rhomboid_protease_S54"/>
</dbReference>
<feature type="transmembrane region" description="Helical" evidence="7">
    <location>
        <begin position="173"/>
        <end position="193"/>
    </location>
</feature>
<dbReference type="SUPFAM" id="SSF144091">
    <property type="entry name" value="Rhomboid-like"/>
    <property type="match status" value="1"/>
</dbReference>
<name>A0ABV6HB60_9ACTN</name>
<dbReference type="InterPro" id="IPR035952">
    <property type="entry name" value="Rhomboid-like_sf"/>
</dbReference>
<feature type="domain" description="Peptidase S54 rhomboid" evidence="8">
    <location>
        <begin position="79"/>
        <end position="209"/>
    </location>
</feature>
<dbReference type="GO" id="GO:0006508">
    <property type="term" value="P:proteolysis"/>
    <property type="evidence" value="ECO:0007669"/>
    <property type="project" value="UniProtKB-KW"/>
</dbReference>
<evidence type="ECO:0000256" key="4">
    <source>
        <dbReference type="ARBA" id="ARBA00022801"/>
    </source>
</evidence>
<feature type="transmembrane region" description="Helical" evidence="7">
    <location>
        <begin position="199"/>
        <end position="220"/>
    </location>
</feature>
<keyword evidence="6 7" id="KW-0472">Membrane</keyword>
<feature type="transmembrane region" description="Helical" evidence="7">
    <location>
        <begin position="35"/>
        <end position="53"/>
    </location>
</feature>
<feature type="transmembrane region" description="Helical" evidence="7">
    <location>
        <begin position="144"/>
        <end position="166"/>
    </location>
</feature>
<keyword evidence="4 9" id="KW-0378">Hydrolase</keyword>
<dbReference type="InterPro" id="IPR022764">
    <property type="entry name" value="Peptidase_S54_rhomboid_dom"/>
</dbReference>
<proteinExistence type="inferred from homology"/>
<comment type="similarity">
    <text evidence="2">Belongs to the peptidase S54 family.</text>
</comment>
<comment type="caution">
    <text evidence="9">The sequence shown here is derived from an EMBL/GenBank/DDBJ whole genome shotgun (WGS) entry which is preliminary data.</text>
</comment>
<reference evidence="9 10" key="1">
    <citation type="submission" date="2024-09" db="EMBL/GenBank/DDBJ databases">
        <authorList>
            <person name="Sun Q."/>
            <person name="Mori K."/>
        </authorList>
    </citation>
    <scope>NUCLEOTIDE SEQUENCE [LARGE SCALE GENOMIC DNA]</scope>
    <source>
        <strain evidence="9 10">CCM 7957</strain>
    </source>
</reference>
<evidence type="ECO:0000256" key="2">
    <source>
        <dbReference type="ARBA" id="ARBA00009045"/>
    </source>
</evidence>
<evidence type="ECO:0000256" key="1">
    <source>
        <dbReference type="ARBA" id="ARBA00004141"/>
    </source>
</evidence>
<evidence type="ECO:0000256" key="3">
    <source>
        <dbReference type="ARBA" id="ARBA00022692"/>
    </source>
</evidence>
<comment type="subcellular location">
    <subcellularLocation>
        <location evidence="1">Membrane</location>
        <topology evidence="1">Multi-pass membrane protein</topology>
    </subcellularLocation>
</comment>
<keyword evidence="10" id="KW-1185">Reference proteome</keyword>
<feature type="transmembrane region" description="Helical" evidence="7">
    <location>
        <begin position="232"/>
        <end position="253"/>
    </location>
</feature>
<organism evidence="9 10">
    <name type="scientific">Gordonia phosphorivorans</name>
    <dbReference type="NCBI Taxonomy" id="1056982"/>
    <lineage>
        <taxon>Bacteria</taxon>
        <taxon>Bacillati</taxon>
        <taxon>Actinomycetota</taxon>
        <taxon>Actinomycetes</taxon>
        <taxon>Mycobacteriales</taxon>
        <taxon>Gordoniaceae</taxon>
        <taxon>Gordonia</taxon>
    </lineage>
</organism>
<dbReference type="PANTHER" id="PTHR43731:SF14">
    <property type="entry name" value="PRESENILIN-ASSOCIATED RHOMBOID-LIKE PROTEIN, MITOCHONDRIAL"/>
    <property type="match status" value="1"/>
</dbReference>
<keyword evidence="3 7" id="KW-0812">Transmembrane</keyword>
<dbReference type="EC" id="3.4.21.-" evidence="9"/>
<protein>
    <submittedName>
        <fullName evidence="9">Rhomboid family intramembrane serine protease</fullName>
        <ecNumber evidence="9">3.4.21.-</ecNumber>
    </submittedName>
</protein>
<sequence length="255" mass="26764">MGQHCLDCLAQEAGSARVGTTVPVEAEDRSTATPYVTYGLIGVNLVLFLACLVQAGGTDLIQSSVMRAGLLPTGYYLDFEYWRLFTSGFLHWSVTHILVNMVSLYIIGRDLERLFGPARYLMIYVTSLLGGSAAVLALQSGLSLTAGASGAIYGLMGALLVVVVRLKLPTTSLLVVIGFNIIISWSIPGISLWGHLGGLLFGALGALAVLWLPIVVVPAAQRTAAKVTRVGWFALGGLFVVALGAGLGLVSALSL</sequence>
<dbReference type="Pfam" id="PF01694">
    <property type="entry name" value="Rhomboid"/>
    <property type="match status" value="1"/>
</dbReference>
<evidence type="ECO:0000313" key="9">
    <source>
        <dbReference type="EMBL" id="MFC0316122.1"/>
    </source>
</evidence>
<evidence type="ECO:0000256" key="7">
    <source>
        <dbReference type="SAM" id="Phobius"/>
    </source>
</evidence>
<accession>A0ABV6HB60</accession>
<evidence type="ECO:0000256" key="5">
    <source>
        <dbReference type="ARBA" id="ARBA00022989"/>
    </source>
</evidence>